<evidence type="ECO:0000259" key="1">
    <source>
        <dbReference type="Pfam" id="PF14534"/>
    </source>
</evidence>
<accession>A0A1H8K318</accession>
<dbReference type="InterPro" id="IPR027843">
    <property type="entry name" value="DUF4440"/>
</dbReference>
<dbReference type="EMBL" id="FOCM01000007">
    <property type="protein sequence ID" value="SEN87380.1"/>
    <property type="molecule type" value="Genomic_DNA"/>
</dbReference>
<dbReference type="InterPro" id="IPR011944">
    <property type="entry name" value="Steroid_delta5-4_isomerase"/>
</dbReference>
<dbReference type="Pfam" id="PF14534">
    <property type="entry name" value="DUF4440"/>
    <property type="match status" value="1"/>
</dbReference>
<reference evidence="3" key="1">
    <citation type="submission" date="2016-10" db="EMBL/GenBank/DDBJ databases">
        <authorList>
            <person name="Varghese N."/>
            <person name="Submissions S."/>
        </authorList>
    </citation>
    <scope>NUCLEOTIDE SEQUENCE [LARGE SCALE GENOMIC DNA]</scope>
    <source>
        <strain evidence="3">DSM 26893</strain>
    </source>
</reference>
<dbReference type="NCBIfam" id="TIGR02246">
    <property type="entry name" value="SgcJ/EcaC family oxidoreductase"/>
    <property type="match status" value="1"/>
</dbReference>
<dbReference type="Proteomes" id="UP000199372">
    <property type="component" value="Unassembled WGS sequence"/>
</dbReference>
<dbReference type="OrthoDB" id="122531at2"/>
<gene>
    <name evidence="2" type="ORF">SAMN04488011_10779</name>
</gene>
<keyword evidence="3" id="KW-1185">Reference proteome</keyword>
<dbReference type="RefSeq" id="WP_091846198.1">
    <property type="nucleotide sequence ID" value="NZ_FOCM01000007.1"/>
</dbReference>
<dbReference type="SUPFAM" id="SSF54427">
    <property type="entry name" value="NTF2-like"/>
    <property type="match status" value="1"/>
</dbReference>
<sequence length="145" mass="15584">MQDPSEMPRAFAAAWNARDAGALAALFAADADFVNVVGLWWHDREAIRAAHDYGLRGMFRNSTLKIGRVKHRDLGDVAVVHARLHLAGQVAPDGSAAGRRSTVITFVMHRRDGGWLCVAAQNTDIVPGAESHVAGDGGLSPAEYR</sequence>
<evidence type="ECO:0000313" key="2">
    <source>
        <dbReference type="EMBL" id="SEN87380.1"/>
    </source>
</evidence>
<name>A0A1H8K318_9RHOB</name>
<dbReference type="InterPro" id="IPR032710">
    <property type="entry name" value="NTF2-like_dom_sf"/>
</dbReference>
<dbReference type="AlphaFoldDB" id="A0A1H8K318"/>
<organism evidence="2 3">
    <name type="scientific">Palleronia pelagia</name>
    <dbReference type="NCBI Taxonomy" id="387096"/>
    <lineage>
        <taxon>Bacteria</taxon>
        <taxon>Pseudomonadati</taxon>
        <taxon>Pseudomonadota</taxon>
        <taxon>Alphaproteobacteria</taxon>
        <taxon>Rhodobacterales</taxon>
        <taxon>Roseobacteraceae</taxon>
        <taxon>Palleronia</taxon>
    </lineage>
</organism>
<evidence type="ECO:0000313" key="3">
    <source>
        <dbReference type="Proteomes" id="UP000199372"/>
    </source>
</evidence>
<dbReference type="Gene3D" id="3.10.450.50">
    <property type="match status" value="1"/>
</dbReference>
<feature type="domain" description="DUF4440" evidence="1">
    <location>
        <begin position="9"/>
        <end position="116"/>
    </location>
</feature>
<proteinExistence type="predicted"/>
<protein>
    <recommendedName>
        <fullName evidence="1">DUF4440 domain-containing protein</fullName>
    </recommendedName>
</protein>